<name>A0ABV1J5W2_9FIRM</name>
<sequence>MNESFKTTIGGQALIEGVMMRGPSKTAYAVRKPGGDIAMRVDNNKSIADKYPFLNWPIIRGAVKLIEAMVIGVDAIMYSASFWEDEEGEEEDFFTKHFPEHGEKIEQIVTVSFSVLLAVLFFMVLPNVLATYFERHITSSVLLNLVEGVFRIGIFFAYMALISKQKDIGRVFEYHGAEHKSIACYEAGAPLEVEEVRKYSRLHPRCGTSFLFMVLILSVIILSFFGWPSFLGRVLVRLLVFPLIAGVSYEVNRLVGKYDTPLTMALRYPGLMIQKHFTVREPDDSQIEVGIASLKAVLPAEGESDLWK</sequence>
<dbReference type="RefSeq" id="WP_148473804.1">
    <property type="nucleotide sequence ID" value="NZ_JAOQJD010000011.1"/>
</dbReference>
<keyword evidence="3" id="KW-1185">Reference proteome</keyword>
<feature type="transmembrane region" description="Helical" evidence="1">
    <location>
        <begin position="141"/>
        <end position="161"/>
    </location>
</feature>
<reference evidence="2 3" key="1">
    <citation type="submission" date="2024-04" db="EMBL/GenBank/DDBJ databases">
        <title>Human intestinal bacterial collection.</title>
        <authorList>
            <person name="Pauvert C."/>
            <person name="Hitch T.C.A."/>
            <person name="Clavel T."/>
        </authorList>
    </citation>
    <scope>NUCLEOTIDE SEQUENCE [LARGE SCALE GENOMIC DNA]</scope>
    <source>
        <strain evidence="2 3">CLA-SR-H026</strain>
    </source>
</reference>
<organism evidence="2 3">
    <name type="scientific">Aedoeadaptatus acetigenes</name>
    <dbReference type="NCBI Taxonomy" id="2981723"/>
    <lineage>
        <taxon>Bacteria</taxon>
        <taxon>Bacillati</taxon>
        <taxon>Bacillota</taxon>
        <taxon>Tissierellia</taxon>
        <taxon>Tissierellales</taxon>
        <taxon>Peptoniphilaceae</taxon>
        <taxon>Aedoeadaptatus</taxon>
    </lineage>
</organism>
<gene>
    <name evidence="2" type="ORF">AAA081_04595</name>
</gene>
<keyword evidence="1" id="KW-1133">Transmembrane helix</keyword>
<dbReference type="Proteomes" id="UP001481872">
    <property type="component" value="Unassembled WGS sequence"/>
</dbReference>
<feature type="transmembrane region" description="Helical" evidence="1">
    <location>
        <begin position="207"/>
        <end position="228"/>
    </location>
</feature>
<accession>A0ABV1J5W2</accession>
<protein>
    <submittedName>
        <fullName evidence="2">DUF1385 domain-containing protein</fullName>
    </submittedName>
</protein>
<proteinExistence type="predicted"/>
<evidence type="ECO:0000313" key="3">
    <source>
        <dbReference type="Proteomes" id="UP001481872"/>
    </source>
</evidence>
<dbReference type="EMBL" id="JBBNPS010000009">
    <property type="protein sequence ID" value="MEQ3353580.1"/>
    <property type="molecule type" value="Genomic_DNA"/>
</dbReference>
<comment type="caution">
    <text evidence="2">The sequence shown here is derived from an EMBL/GenBank/DDBJ whole genome shotgun (WGS) entry which is preliminary data.</text>
</comment>
<dbReference type="InterPro" id="IPR010787">
    <property type="entry name" value="DUF1385"/>
</dbReference>
<dbReference type="Pfam" id="PF07136">
    <property type="entry name" value="DUF1385"/>
    <property type="match status" value="1"/>
</dbReference>
<dbReference type="PANTHER" id="PTHR42867">
    <property type="entry name" value="MEMBRANE PROTEIN-RELATED"/>
    <property type="match status" value="1"/>
</dbReference>
<evidence type="ECO:0000313" key="2">
    <source>
        <dbReference type="EMBL" id="MEQ3353580.1"/>
    </source>
</evidence>
<evidence type="ECO:0000256" key="1">
    <source>
        <dbReference type="SAM" id="Phobius"/>
    </source>
</evidence>
<keyword evidence="1" id="KW-0812">Transmembrane</keyword>
<keyword evidence="1" id="KW-0472">Membrane</keyword>
<feature type="transmembrane region" description="Helical" evidence="1">
    <location>
        <begin position="108"/>
        <end position="129"/>
    </location>
</feature>
<dbReference type="PANTHER" id="PTHR42867:SF1">
    <property type="entry name" value="MEMBRANE PROTEIN-RELATED"/>
    <property type="match status" value="1"/>
</dbReference>